<accession>X0VWX7</accession>
<comment type="caution">
    <text evidence="2">The sequence shown here is derived from an EMBL/GenBank/DDBJ whole genome shotgun (WGS) entry which is preliminary data.</text>
</comment>
<protein>
    <recommendedName>
        <fullName evidence="1">Glycosyltransferase 2-like domain-containing protein</fullName>
    </recommendedName>
</protein>
<evidence type="ECO:0000259" key="1">
    <source>
        <dbReference type="Pfam" id="PF00535"/>
    </source>
</evidence>
<organism evidence="2">
    <name type="scientific">marine sediment metagenome</name>
    <dbReference type="NCBI Taxonomy" id="412755"/>
    <lineage>
        <taxon>unclassified sequences</taxon>
        <taxon>metagenomes</taxon>
        <taxon>ecological metagenomes</taxon>
    </lineage>
</organism>
<dbReference type="Pfam" id="PF00535">
    <property type="entry name" value="Glycos_transf_2"/>
    <property type="match status" value="1"/>
</dbReference>
<feature type="non-terminal residue" evidence="2">
    <location>
        <position position="31"/>
    </location>
</feature>
<evidence type="ECO:0000313" key="2">
    <source>
        <dbReference type="EMBL" id="GAG22815.1"/>
    </source>
</evidence>
<gene>
    <name evidence="2" type="ORF">S01H1_58844</name>
</gene>
<reference evidence="2" key="1">
    <citation type="journal article" date="2014" name="Front. Microbiol.">
        <title>High frequency of phylogenetically diverse reductive dehalogenase-homologous genes in deep subseafloor sedimentary metagenomes.</title>
        <authorList>
            <person name="Kawai M."/>
            <person name="Futagami T."/>
            <person name="Toyoda A."/>
            <person name="Takaki Y."/>
            <person name="Nishi S."/>
            <person name="Hori S."/>
            <person name="Arai W."/>
            <person name="Tsubouchi T."/>
            <person name="Morono Y."/>
            <person name="Uchiyama I."/>
            <person name="Ito T."/>
            <person name="Fujiyama A."/>
            <person name="Inagaki F."/>
            <person name="Takami H."/>
        </authorList>
    </citation>
    <scope>NUCLEOTIDE SEQUENCE</scope>
    <source>
        <strain evidence="2">Expedition CK06-06</strain>
    </source>
</reference>
<name>X0VWX7_9ZZZZ</name>
<dbReference type="AlphaFoldDB" id="X0VWX7"/>
<proteinExistence type="predicted"/>
<dbReference type="EMBL" id="BARS01038456">
    <property type="protein sequence ID" value="GAG22815.1"/>
    <property type="molecule type" value="Genomic_DNA"/>
</dbReference>
<feature type="domain" description="Glycosyltransferase 2-like" evidence="1">
    <location>
        <begin position="8"/>
        <end position="30"/>
    </location>
</feature>
<sequence length="31" mass="3460">MATSSLVSIIIPFYNAEQTLRETLQSAMDQT</sequence>
<dbReference type="SUPFAM" id="SSF53448">
    <property type="entry name" value="Nucleotide-diphospho-sugar transferases"/>
    <property type="match status" value="1"/>
</dbReference>
<dbReference type="Gene3D" id="3.90.550.10">
    <property type="entry name" value="Spore Coat Polysaccharide Biosynthesis Protein SpsA, Chain A"/>
    <property type="match status" value="1"/>
</dbReference>
<dbReference type="InterPro" id="IPR029044">
    <property type="entry name" value="Nucleotide-diphossugar_trans"/>
</dbReference>
<dbReference type="InterPro" id="IPR001173">
    <property type="entry name" value="Glyco_trans_2-like"/>
</dbReference>